<name>A0AAU9WTC2_9CNID</name>
<dbReference type="Proteomes" id="UP001159428">
    <property type="component" value="Unassembled WGS sequence"/>
</dbReference>
<proteinExistence type="predicted"/>
<feature type="signal peptide" evidence="1">
    <location>
        <begin position="1"/>
        <end position="23"/>
    </location>
</feature>
<comment type="caution">
    <text evidence="2">The sequence shown here is derived from an EMBL/GenBank/DDBJ whole genome shotgun (WGS) entry which is preliminary data.</text>
</comment>
<sequence length="82" mass="9511">MTMLAKITLYTVILVHLVLICRGGDQSDFEHVVTEEYWNEVEEQDNQGNEETICWFNDRILRVGEKLSNNCVCRKSGYIVCP</sequence>
<feature type="chain" id="PRO_5043953441" evidence="1">
    <location>
        <begin position="24"/>
        <end position="82"/>
    </location>
</feature>
<keyword evidence="1" id="KW-0732">Signal</keyword>
<gene>
    <name evidence="2" type="ORF">PMEA_00011456</name>
</gene>
<organism evidence="2 3">
    <name type="scientific">Pocillopora meandrina</name>
    <dbReference type="NCBI Taxonomy" id="46732"/>
    <lineage>
        <taxon>Eukaryota</taxon>
        <taxon>Metazoa</taxon>
        <taxon>Cnidaria</taxon>
        <taxon>Anthozoa</taxon>
        <taxon>Hexacorallia</taxon>
        <taxon>Scleractinia</taxon>
        <taxon>Astrocoeniina</taxon>
        <taxon>Pocilloporidae</taxon>
        <taxon>Pocillopora</taxon>
    </lineage>
</organism>
<reference evidence="2 3" key="1">
    <citation type="submission" date="2022-05" db="EMBL/GenBank/DDBJ databases">
        <authorList>
            <consortium name="Genoscope - CEA"/>
            <person name="William W."/>
        </authorList>
    </citation>
    <scope>NUCLEOTIDE SEQUENCE [LARGE SCALE GENOMIC DNA]</scope>
</reference>
<dbReference type="AlphaFoldDB" id="A0AAU9WTC2"/>
<evidence type="ECO:0000256" key="1">
    <source>
        <dbReference type="SAM" id="SignalP"/>
    </source>
</evidence>
<evidence type="ECO:0000313" key="2">
    <source>
        <dbReference type="EMBL" id="CAH3124738.1"/>
    </source>
</evidence>
<dbReference type="EMBL" id="CALNXJ010000020">
    <property type="protein sequence ID" value="CAH3124738.1"/>
    <property type="molecule type" value="Genomic_DNA"/>
</dbReference>
<keyword evidence="3" id="KW-1185">Reference proteome</keyword>
<evidence type="ECO:0000313" key="3">
    <source>
        <dbReference type="Proteomes" id="UP001159428"/>
    </source>
</evidence>
<accession>A0AAU9WTC2</accession>
<protein>
    <submittedName>
        <fullName evidence="2">Uncharacterized protein</fullName>
    </submittedName>
</protein>